<evidence type="ECO:0000313" key="2">
    <source>
        <dbReference type="Proteomes" id="UP001060215"/>
    </source>
</evidence>
<evidence type="ECO:0000313" key="1">
    <source>
        <dbReference type="EMBL" id="KAI8017468.1"/>
    </source>
</evidence>
<comment type="caution">
    <text evidence="1">The sequence shown here is derived from an EMBL/GenBank/DDBJ whole genome shotgun (WGS) entry which is preliminary data.</text>
</comment>
<keyword evidence="2" id="KW-1185">Reference proteome</keyword>
<name>A0ACC0HX21_9ERIC</name>
<protein>
    <submittedName>
        <fullName evidence="1">Protein STRICTOSIDINE SYNTHASE-LIKE 5</fullName>
    </submittedName>
</protein>
<gene>
    <name evidence="1" type="ORF">LOK49_LG04G01331</name>
</gene>
<accession>A0ACC0HX21</accession>
<reference evidence="1 2" key="1">
    <citation type="journal article" date="2022" name="Plant J.">
        <title>Chromosome-level genome of Camellia lanceoleosa provides a valuable resource for understanding genome evolution and self-incompatibility.</title>
        <authorList>
            <person name="Gong W."/>
            <person name="Xiao S."/>
            <person name="Wang L."/>
            <person name="Liao Z."/>
            <person name="Chang Y."/>
            <person name="Mo W."/>
            <person name="Hu G."/>
            <person name="Li W."/>
            <person name="Zhao G."/>
            <person name="Zhu H."/>
            <person name="Hu X."/>
            <person name="Ji K."/>
            <person name="Xiang X."/>
            <person name="Song Q."/>
            <person name="Yuan D."/>
            <person name="Jin S."/>
            <person name="Zhang L."/>
        </authorList>
    </citation>
    <scope>NUCLEOTIDE SEQUENCE [LARGE SCALE GENOMIC DNA]</scope>
    <source>
        <strain evidence="1">SQ_2022a</strain>
    </source>
</reference>
<sequence length="356" mass="39519">MSESRPHVLLLSAIVLIPAIAVVLFYQLDSFDPAPMHNSHVLQGAEMVGVGQLFGPEDLAYDPNSGLIYTGCSDGWIKRVTVNESVADSVVENWVNTGGRPLGLVLGHHNDVIIADANKGLLKVTSDGAIDLLTDEAEGVKFKLTDGVDITDAGMLYFTDASEKYSLNEMTQEISQGQPYGRLMSYDPSTKQTKVLVRDIYFANGVAVTPDQSFVIFCETRMRRCKRYYIQGERKGYVDTFIDNLPGIPDNIRYDGKGQYWIGLGKVTTFSWDLTTQSYPLVRKVLTIIERYIGRPHMKKNGGLLAVDLEGKPIAHYYDSGLSLITTGIKIANHLYCGSIAYPYMIRLNLTQYHGI</sequence>
<dbReference type="Proteomes" id="UP001060215">
    <property type="component" value="Chromosome 2"/>
</dbReference>
<dbReference type="EMBL" id="CM045759">
    <property type="protein sequence ID" value="KAI8017468.1"/>
    <property type="molecule type" value="Genomic_DNA"/>
</dbReference>
<organism evidence="1 2">
    <name type="scientific">Camellia lanceoleosa</name>
    <dbReference type="NCBI Taxonomy" id="1840588"/>
    <lineage>
        <taxon>Eukaryota</taxon>
        <taxon>Viridiplantae</taxon>
        <taxon>Streptophyta</taxon>
        <taxon>Embryophyta</taxon>
        <taxon>Tracheophyta</taxon>
        <taxon>Spermatophyta</taxon>
        <taxon>Magnoliopsida</taxon>
        <taxon>eudicotyledons</taxon>
        <taxon>Gunneridae</taxon>
        <taxon>Pentapetalae</taxon>
        <taxon>asterids</taxon>
        <taxon>Ericales</taxon>
        <taxon>Theaceae</taxon>
        <taxon>Camellia</taxon>
    </lineage>
</organism>
<proteinExistence type="predicted"/>